<keyword evidence="2" id="KW-0560">Oxidoreductase</keyword>
<comment type="caution">
    <text evidence="3">The sequence shown here is derived from an EMBL/GenBank/DDBJ whole genome shotgun (WGS) entry which is preliminary data.</text>
</comment>
<sequence>MRILVVGGNGTIGQAVVAKLREENYEVLTAGRTSGDVQVDITSTESIEQMFQKIGNLDGIISTAGAAKKVLVEEMTPEDNLVAVQSKLLGQINLALIGQKYLRNNGSITLTTGVMKDDPIAAGASSAMANGGVAAFVKAAAIDYTRGIRINCVSPNVLEESFERLKESFKGFVPVPVDRVATAYLKSVAGKQTGQEYKVY</sequence>
<dbReference type="InterPro" id="IPR051122">
    <property type="entry name" value="SDR_DHRS6-like"/>
</dbReference>
<evidence type="ECO:0000256" key="2">
    <source>
        <dbReference type="ARBA" id="ARBA00023002"/>
    </source>
</evidence>
<keyword evidence="4" id="KW-1185">Reference proteome</keyword>
<dbReference type="Gene3D" id="3.40.50.720">
    <property type="entry name" value="NAD(P)-binding Rossmann-like Domain"/>
    <property type="match status" value="1"/>
</dbReference>
<name>A0ABS3L9J2_9ENTE</name>
<dbReference type="Pfam" id="PF13561">
    <property type="entry name" value="adh_short_C2"/>
    <property type="match status" value="1"/>
</dbReference>
<evidence type="ECO:0000313" key="3">
    <source>
        <dbReference type="EMBL" id="MBO1306314.1"/>
    </source>
</evidence>
<gene>
    <name evidence="3" type="ORF">JZO70_09090</name>
</gene>
<accession>A0ABS3L9J2</accession>
<evidence type="ECO:0000313" key="4">
    <source>
        <dbReference type="Proteomes" id="UP000664601"/>
    </source>
</evidence>
<dbReference type="SUPFAM" id="SSF51735">
    <property type="entry name" value="NAD(P)-binding Rossmann-fold domains"/>
    <property type="match status" value="1"/>
</dbReference>
<dbReference type="PRINTS" id="PR00081">
    <property type="entry name" value="GDHRDH"/>
</dbReference>
<dbReference type="InterPro" id="IPR036291">
    <property type="entry name" value="NAD(P)-bd_dom_sf"/>
</dbReference>
<dbReference type="PANTHER" id="PTHR43477:SF1">
    <property type="entry name" value="DIHYDROANTICAPSIN 7-DEHYDROGENASE"/>
    <property type="match status" value="1"/>
</dbReference>
<proteinExistence type="inferred from homology"/>
<protein>
    <submittedName>
        <fullName evidence="3">Short chain dehydrogenase</fullName>
    </submittedName>
</protein>
<dbReference type="PANTHER" id="PTHR43477">
    <property type="entry name" value="DIHYDROANTICAPSIN 7-DEHYDROGENASE"/>
    <property type="match status" value="1"/>
</dbReference>
<evidence type="ECO:0000256" key="1">
    <source>
        <dbReference type="ARBA" id="ARBA00006484"/>
    </source>
</evidence>
<organism evidence="3 4">
    <name type="scientific">Candidatus Enterococcus moelleringii</name>
    <dbReference type="NCBI Taxonomy" id="2815325"/>
    <lineage>
        <taxon>Bacteria</taxon>
        <taxon>Bacillati</taxon>
        <taxon>Bacillota</taxon>
        <taxon>Bacilli</taxon>
        <taxon>Lactobacillales</taxon>
        <taxon>Enterococcaceae</taxon>
        <taxon>Enterococcus</taxon>
    </lineage>
</organism>
<comment type="similarity">
    <text evidence="1">Belongs to the short-chain dehydrogenases/reductases (SDR) family.</text>
</comment>
<dbReference type="Proteomes" id="UP000664601">
    <property type="component" value="Unassembled WGS sequence"/>
</dbReference>
<dbReference type="RefSeq" id="WP_207673246.1">
    <property type="nucleotide sequence ID" value="NZ_JAFREM010000014.1"/>
</dbReference>
<dbReference type="EMBL" id="JAFREM010000014">
    <property type="protein sequence ID" value="MBO1306314.1"/>
    <property type="molecule type" value="Genomic_DNA"/>
</dbReference>
<dbReference type="InterPro" id="IPR002347">
    <property type="entry name" value="SDR_fam"/>
</dbReference>
<dbReference type="NCBIfam" id="NF005754">
    <property type="entry name" value="PRK07578.1"/>
    <property type="match status" value="1"/>
</dbReference>
<dbReference type="CDD" id="cd11731">
    <property type="entry name" value="Lin1944_like_SDR_c"/>
    <property type="match status" value="1"/>
</dbReference>
<reference evidence="3 4" key="1">
    <citation type="submission" date="2021-03" db="EMBL/GenBank/DDBJ databases">
        <title>Enterococcal diversity collection.</title>
        <authorList>
            <person name="Gilmore M.S."/>
            <person name="Schwartzman J."/>
            <person name="Van Tyne D."/>
            <person name="Martin M."/>
            <person name="Earl A.M."/>
            <person name="Manson A.L."/>
            <person name="Straub T."/>
            <person name="Salamzade R."/>
            <person name="Saavedra J."/>
            <person name="Lebreton F."/>
            <person name="Prichula J."/>
            <person name="Schaufler K."/>
            <person name="Gaca A."/>
            <person name="Sgardioli B."/>
            <person name="Wagenaar J."/>
            <person name="Strong T."/>
        </authorList>
    </citation>
    <scope>NUCLEOTIDE SEQUENCE [LARGE SCALE GENOMIC DNA]</scope>
    <source>
        <strain evidence="3 4">669A</strain>
    </source>
</reference>